<protein>
    <submittedName>
        <fullName evidence="2">Uncharacterized protein</fullName>
    </submittedName>
</protein>
<dbReference type="RefSeq" id="WP_268050170.1">
    <property type="nucleotide sequence ID" value="NZ_JAPQES010000004.1"/>
</dbReference>
<sequence length="126" mass="14300">MFKKITDMETAKKTAREGAAVSIIIAIITAVTIIISMNVSKIYDMDYWAFGDVAVFLIIALGIYKMSRIAAVLGLTIYWLEQIMMMASHGVKFSVLMIIFTIVYIESIRATFAYHKYKKEQREISA</sequence>
<proteinExistence type="predicted"/>
<keyword evidence="3" id="KW-1185">Reference proteome</keyword>
<evidence type="ECO:0000313" key="3">
    <source>
        <dbReference type="Proteomes" id="UP001079657"/>
    </source>
</evidence>
<comment type="caution">
    <text evidence="2">The sequence shown here is derived from an EMBL/GenBank/DDBJ whole genome shotgun (WGS) entry which is preliminary data.</text>
</comment>
<organism evidence="2 3">
    <name type="scientific">Clostridium ganghwense</name>
    <dbReference type="NCBI Taxonomy" id="312089"/>
    <lineage>
        <taxon>Bacteria</taxon>
        <taxon>Bacillati</taxon>
        <taxon>Bacillota</taxon>
        <taxon>Clostridia</taxon>
        <taxon>Eubacteriales</taxon>
        <taxon>Clostridiaceae</taxon>
        <taxon>Clostridium</taxon>
    </lineage>
</organism>
<feature type="transmembrane region" description="Helical" evidence="1">
    <location>
        <begin position="93"/>
        <end position="112"/>
    </location>
</feature>
<name>A0ABT4CQG5_9CLOT</name>
<keyword evidence="1" id="KW-0472">Membrane</keyword>
<accession>A0ABT4CQG5</accession>
<gene>
    <name evidence="2" type="ORF">OXH55_11705</name>
</gene>
<dbReference type="Proteomes" id="UP001079657">
    <property type="component" value="Unassembled WGS sequence"/>
</dbReference>
<keyword evidence="1" id="KW-1133">Transmembrane helix</keyword>
<dbReference type="EMBL" id="JAPQES010000004">
    <property type="protein sequence ID" value="MCY6371303.1"/>
    <property type="molecule type" value="Genomic_DNA"/>
</dbReference>
<evidence type="ECO:0000313" key="2">
    <source>
        <dbReference type="EMBL" id="MCY6371303.1"/>
    </source>
</evidence>
<feature type="transmembrane region" description="Helical" evidence="1">
    <location>
        <begin position="20"/>
        <end position="39"/>
    </location>
</feature>
<evidence type="ECO:0000256" key="1">
    <source>
        <dbReference type="SAM" id="Phobius"/>
    </source>
</evidence>
<keyword evidence="1" id="KW-0812">Transmembrane</keyword>
<reference evidence="2" key="1">
    <citation type="submission" date="2022-12" db="EMBL/GenBank/DDBJ databases">
        <authorList>
            <person name="Wang J."/>
        </authorList>
    </citation>
    <scope>NUCLEOTIDE SEQUENCE</scope>
    <source>
        <strain evidence="2">HY-42-06</strain>
    </source>
</reference>